<keyword evidence="2 4" id="KW-0808">Transferase</keyword>
<dbReference type="SUPFAM" id="SSF110710">
    <property type="entry name" value="TTHA0583/YokD-like"/>
    <property type="match status" value="1"/>
</dbReference>
<comment type="catalytic activity">
    <reaction evidence="4">
        <text>a 2-deoxystreptamine antibiotic + acetyl-CoA = an N(3)-acetyl-2-deoxystreptamine antibiotic + CoA + H(+)</text>
        <dbReference type="Rhea" id="RHEA:12665"/>
        <dbReference type="ChEBI" id="CHEBI:15378"/>
        <dbReference type="ChEBI" id="CHEBI:57287"/>
        <dbReference type="ChEBI" id="CHEBI:57288"/>
        <dbReference type="ChEBI" id="CHEBI:57921"/>
        <dbReference type="ChEBI" id="CHEBI:77452"/>
        <dbReference type="EC" id="2.3.1.81"/>
    </reaction>
</comment>
<keyword evidence="3 4" id="KW-0012">Acyltransferase</keyword>
<sequence>MVHCRMSALGRVVGGAETVVRALLDAVGPDGTLMAYTGWQDAPPDDLGALDAEARRIYLEEHPAYDPRVALSSRDHGRVAEALRTWPGSRHSGHPEAGVAAVGRLAGELTAGHPYDNPYGAGTPYARLVELGGQVLMLGAPLDTVTLIHHAEAVARVPDKRRVSYGMPVVVDGERVWRTFSDIDTGEGALPYGRVIGGEDYIAHIARSALAAGAGRDGPVGDATAHLFGARELLEHAVGWIERSFPSGGATYPA</sequence>
<dbReference type="EMBL" id="CADCUW010000453">
    <property type="protein sequence ID" value="CAA9439085.1"/>
    <property type="molecule type" value="Genomic_DNA"/>
</dbReference>
<name>A0A6J4QA29_9ACTN</name>
<dbReference type="NCBIfam" id="NF033082">
    <property type="entry name" value="AAC_3"/>
    <property type="match status" value="1"/>
</dbReference>
<reference evidence="5" key="1">
    <citation type="submission" date="2020-02" db="EMBL/GenBank/DDBJ databases">
        <authorList>
            <person name="Meier V. D."/>
        </authorList>
    </citation>
    <scope>NUCLEOTIDE SEQUENCE</scope>
    <source>
        <strain evidence="5">AVDCRST_MAG01</strain>
    </source>
</reference>
<accession>A0A6J4QA29</accession>
<organism evidence="5">
    <name type="scientific">uncultured Rubrobacteraceae bacterium</name>
    <dbReference type="NCBI Taxonomy" id="349277"/>
    <lineage>
        <taxon>Bacteria</taxon>
        <taxon>Bacillati</taxon>
        <taxon>Actinomycetota</taxon>
        <taxon>Rubrobacteria</taxon>
        <taxon>Rubrobacterales</taxon>
        <taxon>Rubrobacteraceae</taxon>
        <taxon>environmental samples</taxon>
    </lineage>
</organism>
<evidence type="ECO:0000313" key="5">
    <source>
        <dbReference type="EMBL" id="CAA9439085.1"/>
    </source>
</evidence>
<dbReference type="EC" id="2.3.1.-" evidence="4"/>
<evidence type="ECO:0000256" key="3">
    <source>
        <dbReference type="ARBA" id="ARBA00023315"/>
    </source>
</evidence>
<evidence type="ECO:0000256" key="2">
    <source>
        <dbReference type="ARBA" id="ARBA00022679"/>
    </source>
</evidence>
<comment type="similarity">
    <text evidence="1 4">Belongs to the antibiotic N-acetyltransferase family.</text>
</comment>
<dbReference type="AlphaFoldDB" id="A0A6J4QA29"/>
<proteinExistence type="inferred from homology"/>
<evidence type="ECO:0000256" key="4">
    <source>
        <dbReference type="RuleBase" id="RU365031"/>
    </source>
</evidence>
<keyword evidence="4" id="KW-0046">Antibiotic resistance</keyword>
<dbReference type="GO" id="GO:0046353">
    <property type="term" value="F:aminoglycoside 3-N-acetyltransferase activity"/>
    <property type="evidence" value="ECO:0007669"/>
    <property type="project" value="UniProtKB-EC"/>
</dbReference>
<dbReference type="GO" id="GO:0046677">
    <property type="term" value="P:response to antibiotic"/>
    <property type="evidence" value="ECO:0007669"/>
    <property type="project" value="UniProtKB-KW"/>
</dbReference>
<dbReference type="InterPro" id="IPR028345">
    <property type="entry name" value="Antibiotic_NAT-like"/>
</dbReference>
<dbReference type="Pfam" id="PF02522">
    <property type="entry name" value="Antibiotic_NAT"/>
    <property type="match status" value="1"/>
</dbReference>
<protein>
    <recommendedName>
        <fullName evidence="4">Aminoglycoside N(3)-acetyltransferase</fullName>
        <ecNumber evidence="4">2.3.1.-</ecNumber>
    </recommendedName>
</protein>
<dbReference type="InterPro" id="IPR003679">
    <property type="entry name" value="Amioglycoside_AcTrfase"/>
</dbReference>
<dbReference type="PANTHER" id="PTHR11104:SF0">
    <property type="entry name" value="SPBETA PROPHAGE-DERIVED AMINOGLYCOSIDE N(3')-ACETYLTRANSFERASE-LIKE PROTEIN YOKD"/>
    <property type="match status" value="1"/>
</dbReference>
<evidence type="ECO:0000256" key="1">
    <source>
        <dbReference type="ARBA" id="ARBA00006383"/>
    </source>
</evidence>
<dbReference type="PANTHER" id="PTHR11104">
    <property type="entry name" value="AMINOGLYCOSIDE N3-ACETYLTRANSFERASE"/>
    <property type="match status" value="1"/>
</dbReference>
<gene>
    <name evidence="5" type="ORF">AVDCRST_MAG01-01-3479</name>
</gene>